<dbReference type="AlphaFoldDB" id="A0A3P3XLH3"/>
<name>A0A3P3XLH3_9SPIR</name>
<dbReference type="EMBL" id="FWDM01000037">
    <property type="protein sequence ID" value="SLM15464.1"/>
    <property type="molecule type" value="Genomic_DNA"/>
</dbReference>
<comment type="function">
    <text evidence="2 8">Synthesizes alpha-1,4-glucan chains using ADP-glucose.</text>
</comment>
<evidence type="ECO:0000259" key="9">
    <source>
        <dbReference type="Pfam" id="PF00534"/>
    </source>
</evidence>
<dbReference type="NCBIfam" id="NF001899">
    <property type="entry name" value="PRK00654.1-2"/>
    <property type="match status" value="1"/>
</dbReference>
<sequence>MKILFVSSEVTPFAKSGGLGDAVSSLATALSRAGHDVRILLPRYYFISKNTLRRTNGLLEIETAREHYHAFLYTTAMPNSQVKIYFLDCEPLYGRNGIYGYSSAQEFPDNPARFSVLSKAAFAACRSLGWIPDIMHANDWPTSLVPVYLNTTEKNTEFSDTAGVLTIHNLGYQGIYSRDHFPELGLGWEYFYGAGFEYYGNVNFLKAGIVSAECITTVSPTYAREIQTPNGGFGLDGLLRQRSRDLVGILNGIDVDIWNPAADPYIPAHYSYKDMSGKAACKAALQKELGLPSDPNVPVIGMVTRLVEQKGISEVFGRTYGCMRKILETIHVQVAVLGSGDAWAEEAIMNYSAQYPQFKGVVGYNERLAHLIEAGADFFLMPSRYEPCGLNQMYSLVYGTLPIVHRTGGLADTVVNYNQELGEGTGFMFDDLTPQAVYDTVGWAMWAWYNKLQHIQNMRVRAMQQDFSWARSADEYVRLYEHAISLRKAR</sequence>
<dbReference type="PANTHER" id="PTHR45825:SF11">
    <property type="entry name" value="ALPHA AMYLASE DOMAIN-CONTAINING PROTEIN"/>
    <property type="match status" value="1"/>
</dbReference>
<evidence type="ECO:0000256" key="4">
    <source>
        <dbReference type="ARBA" id="ARBA00010281"/>
    </source>
</evidence>
<evidence type="ECO:0000256" key="7">
    <source>
        <dbReference type="ARBA" id="ARBA00023056"/>
    </source>
</evidence>
<organism evidence="11">
    <name type="scientific">uncultured spirochete</name>
    <dbReference type="NCBI Taxonomy" id="156406"/>
    <lineage>
        <taxon>Bacteria</taxon>
        <taxon>Pseudomonadati</taxon>
        <taxon>Spirochaetota</taxon>
        <taxon>Spirochaetia</taxon>
        <taxon>Spirochaetales</taxon>
        <taxon>environmental samples</taxon>
    </lineage>
</organism>
<keyword evidence="7 8" id="KW-0320">Glycogen biosynthesis</keyword>
<comment type="similarity">
    <text evidence="4 8">Belongs to the glycosyltransferase 1 family. Bacterial/plant glycogen synthase subfamily.</text>
</comment>
<comment type="pathway">
    <text evidence="3 8">Glycan biosynthesis; glycogen biosynthesis.</text>
</comment>
<dbReference type="Pfam" id="PF00534">
    <property type="entry name" value="Glycos_transf_1"/>
    <property type="match status" value="1"/>
</dbReference>
<comment type="catalytic activity">
    <reaction evidence="1 8">
        <text>[(1-&gt;4)-alpha-D-glucosyl](n) + ADP-alpha-D-glucose = [(1-&gt;4)-alpha-D-glucosyl](n+1) + ADP + H(+)</text>
        <dbReference type="Rhea" id="RHEA:18189"/>
        <dbReference type="Rhea" id="RHEA-COMP:9584"/>
        <dbReference type="Rhea" id="RHEA-COMP:9587"/>
        <dbReference type="ChEBI" id="CHEBI:15378"/>
        <dbReference type="ChEBI" id="CHEBI:15444"/>
        <dbReference type="ChEBI" id="CHEBI:57498"/>
        <dbReference type="ChEBI" id="CHEBI:456216"/>
        <dbReference type="EC" id="2.4.1.21"/>
    </reaction>
</comment>
<feature type="domain" description="Glycosyl transferase family 1" evidence="9">
    <location>
        <begin position="293"/>
        <end position="441"/>
    </location>
</feature>
<evidence type="ECO:0000259" key="10">
    <source>
        <dbReference type="Pfam" id="PF08323"/>
    </source>
</evidence>
<dbReference type="InterPro" id="IPR011835">
    <property type="entry name" value="GS/SS"/>
</dbReference>
<evidence type="ECO:0000256" key="6">
    <source>
        <dbReference type="ARBA" id="ARBA00022679"/>
    </source>
</evidence>
<evidence type="ECO:0000256" key="5">
    <source>
        <dbReference type="ARBA" id="ARBA00022676"/>
    </source>
</evidence>
<reference evidence="11" key="1">
    <citation type="submission" date="2017-02" db="EMBL/GenBank/DDBJ databases">
        <authorList>
            <person name="Regsiter A."/>
            <person name="William W."/>
        </authorList>
    </citation>
    <scope>NUCLEOTIDE SEQUENCE</scope>
    <source>
        <strain evidence="11">Bib</strain>
    </source>
</reference>
<dbReference type="PANTHER" id="PTHR45825">
    <property type="entry name" value="GRANULE-BOUND STARCH SYNTHASE 1, CHLOROPLASTIC/AMYLOPLASTIC"/>
    <property type="match status" value="1"/>
</dbReference>
<dbReference type="SUPFAM" id="SSF53756">
    <property type="entry name" value="UDP-Glycosyltransferase/glycogen phosphorylase"/>
    <property type="match status" value="1"/>
</dbReference>
<protein>
    <recommendedName>
        <fullName evidence="8">Glycogen synthase</fullName>
        <ecNumber evidence="8">2.4.1.21</ecNumber>
    </recommendedName>
    <alternativeName>
        <fullName evidence="8">Starch [bacterial glycogen] synthase</fullName>
    </alternativeName>
</protein>
<dbReference type="Gene3D" id="3.40.50.2000">
    <property type="entry name" value="Glycogen Phosphorylase B"/>
    <property type="match status" value="2"/>
</dbReference>
<keyword evidence="6 8" id="KW-0808">Transferase</keyword>
<dbReference type="Pfam" id="PF08323">
    <property type="entry name" value="Glyco_transf_5"/>
    <property type="match status" value="1"/>
</dbReference>
<evidence type="ECO:0000256" key="8">
    <source>
        <dbReference type="HAMAP-Rule" id="MF_00484"/>
    </source>
</evidence>
<feature type="binding site" evidence="8">
    <location>
        <position position="15"/>
    </location>
    <ligand>
        <name>ADP-alpha-D-glucose</name>
        <dbReference type="ChEBI" id="CHEBI:57498"/>
    </ligand>
</feature>
<evidence type="ECO:0000256" key="3">
    <source>
        <dbReference type="ARBA" id="ARBA00004964"/>
    </source>
</evidence>
<gene>
    <name evidence="8 11" type="primary">glgA</name>
    <name evidence="11" type="ORF">SPIROBIBN47_50016</name>
</gene>
<accession>A0A3P3XLH3</accession>
<dbReference type="EC" id="2.4.1.21" evidence="8"/>
<feature type="domain" description="Starch synthase catalytic" evidence="10">
    <location>
        <begin position="2"/>
        <end position="241"/>
    </location>
</feature>
<dbReference type="InterPro" id="IPR001296">
    <property type="entry name" value="Glyco_trans_1"/>
</dbReference>
<dbReference type="CDD" id="cd03791">
    <property type="entry name" value="GT5_Glycogen_synthase_DULL1-like"/>
    <property type="match status" value="1"/>
</dbReference>
<proteinExistence type="inferred from homology"/>
<dbReference type="GO" id="GO:0009011">
    <property type="term" value="F:alpha-1,4-glucan glucosyltransferase (ADP-glucose donor) activity"/>
    <property type="evidence" value="ECO:0007669"/>
    <property type="project" value="UniProtKB-UniRule"/>
</dbReference>
<dbReference type="NCBIfam" id="TIGR02095">
    <property type="entry name" value="glgA"/>
    <property type="match status" value="1"/>
</dbReference>
<dbReference type="HAMAP" id="MF_00484">
    <property type="entry name" value="Glycogen_synth"/>
    <property type="match status" value="1"/>
</dbReference>
<evidence type="ECO:0000313" key="11">
    <source>
        <dbReference type="EMBL" id="SLM15464.1"/>
    </source>
</evidence>
<dbReference type="UniPathway" id="UPA00164"/>
<dbReference type="GO" id="GO:0004373">
    <property type="term" value="F:alpha-1,4-glucan glucosyltransferase (UDP-glucose donor) activity"/>
    <property type="evidence" value="ECO:0007669"/>
    <property type="project" value="InterPro"/>
</dbReference>
<dbReference type="GO" id="GO:0005978">
    <property type="term" value="P:glycogen biosynthetic process"/>
    <property type="evidence" value="ECO:0007669"/>
    <property type="project" value="UniProtKB-UniRule"/>
</dbReference>
<keyword evidence="5 8" id="KW-0328">Glycosyltransferase</keyword>
<dbReference type="InterPro" id="IPR013534">
    <property type="entry name" value="Starch_synth_cat_dom"/>
</dbReference>
<evidence type="ECO:0000256" key="1">
    <source>
        <dbReference type="ARBA" id="ARBA00001478"/>
    </source>
</evidence>
<dbReference type="GO" id="GO:0005829">
    <property type="term" value="C:cytosol"/>
    <property type="evidence" value="ECO:0007669"/>
    <property type="project" value="TreeGrafter"/>
</dbReference>
<evidence type="ECO:0000256" key="2">
    <source>
        <dbReference type="ARBA" id="ARBA00002764"/>
    </source>
</evidence>